<dbReference type="Proteomes" id="UP000199103">
    <property type="component" value="Chromosome I"/>
</dbReference>
<dbReference type="PANTHER" id="PTHR10434:SF55">
    <property type="entry name" value="POSSIBLE ACYLTRANSFERASE"/>
    <property type="match status" value="1"/>
</dbReference>
<feature type="region of interest" description="Disordered" evidence="3">
    <location>
        <begin position="1"/>
        <end position="23"/>
    </location>
</feature>
<accession>A0A1H1ZG85</accession>
<dbReference type="SUPFAM" id="SSF69593">
    <property type="entry name" value="Glycerol-3-phosphate (1)-acyltransferase"/>
    <property type="match status" value="1"/>
</dbReference>
<feature type="compositionally biased region" description="Basic and acidic residues" evidence="3">
    <location>
        <begin position="1"/>
        <end position="11"/>
    </location>
</feature>
<dbReference type="STRING" id="630515.SAMN04489812_5192"/>
<dbReference type="AlphaFoldDB" id="A0A1H1ZG85"/>
<feature type="domain" description="Phospholipid/glycerol acyltransferase" evidence="4">
    <location>
        <begin position="58"/>
        <end position="176"/>
    </location>
</feature>
<evidence type="ECO:0000313" key="5">
    <source>
        <dbReference type="EMBL" id="SDT32512.1"/>
    </source>
</evidence>
<dbReference type="SMART" id="SM00563">
    <property type="entry name" value="PlsC"/>
    <property type="match status" value="1"/>
</dbReference>
<evidence type="ECO:0000259" key="4">
    <source>
        <dbReference type="SMART" id="SM00563"/>
    </source>
</evidence>
<keyword evidence="2 5" id="KW-0012">Acyltransferase</keyword>
<dbReference type="EMBL" id="LT629772">
    <property type="protein sequence ID" value="SDT32512.1"/>
    <property type="molecule type" value="Genomic_DNA"/>
</dbReference>
<dbReference type="Pfam" id="PF01553">
    <property type="entry name" value="Acyltransferase"/>
    <property type="match status" value="1"/>
</dbReference>
<protein>
    <submittedName>
        <fullName evidence="5">1-acyl-sn-glycerol-3-phosphate acyltransferases</fullName>
    </submittedName>
</protein>
<dbReference type="InterPro" id="IPR002123">
    <property type="entry name" value="Plipid/glycerol_acylTrfase"/>
</dbReference>
<evidence type="ECO:0000256" key="3">
    <source>
        <dbReference type="SAM" id="MobiDB-lite"/>
    </source>
</evidence>
<evidence type="ECO:0000313" key="6">
    <source>
        <dbReference type="Proteomes" id="UP000199103"/>
    </source>
</evidence>
<organism evidence="5 6">
    <name type="scientific">Microlunatus soli</name>
    <dbReference type="NCBI Taxonomy" id="630515"/>
    <lineage>
        <taxon>Bacteria</taxon>
        <taxon>Bacillati</taxon>
        <taxon>Actinomycetota</taxon>
        <taxon>Actinomycetes</taxon>
        <taxon>Propionibacteriales</taxon>
        <taxon>Propionibacteriaceae</taxon>
        <taxon>Microlunatus</taxon>
    </lineage>
</organism>
<sequence length="239" mass="25764">MLADVTDDRARQQPVAAPGSPHGPVKPLAWSVIGLVDRLTVRDWRGTEKLPGADTGGVILAVNHISNVDPLVVGTFVARNGLWPRFLAKESLFGVPLLGAALRGIGQIPVHRRSAAARDALQHAVIALEQGGCVVIYPEGTITDDPLLWPMNGRSGAARLALQTGRPLIPVGQWGAERILYGKKRGWPRFLPRQRISMLVGDPVDLSDLRDRPVAEGARLATERLMDAITDLVAELRGS</sequence>
<reference evidence="5 6" key="1">
    <citation type="submission" date="2016-10" db="EMBL/GenBank/DDBJ databases">
        <authorList>
            <person name="de Groot N.N."/>
        </authorList>
    </citation>
    <scope>NUCLEOTIDE SEQUENCE [LARGE SCALE GENOMIC DNA]</scope>
    <source>
        <strain evidence="5 6">DSM 21800</strain>
    </source>
</reference>
<dbReference type="CDD" id="cd07989">
    <property type="entry name" value="LPLAT_AGPAT-like"/>
    <property type="match status" value="1"/>
</dbReference>
<dbReference type="PANTHER" id="PTHR10434">
    <property type="entry name" value="1-ACYL-SN-GLYCEROL-3-PHOSPHATE ACYLTRANSFERASE"/>
    <property type="match status" value="1"/>
</dbReference>
<dbReference type="GO" id="GO:0006654">
    <property type="term" value="P:phosphatidic acid biosynthetic process"/>
    <property type="evidence" value="ECO:0007669"/>
    <property type="project" value="TreeGrafter"/>
</dbReference>
<name>A0A1H1ZG85_9ACTN</name>
<proteinExistence type="predicted"/>
<keyword evidence="6" id="KW-1185">Reference proteome</keyword>
<dbReference type="GO" id="GO:0005886">
    <property type="term" value="C:plasma membrane"/>
    <property type="evidence" value="ECO:0007669"/>
    <property type="project" value="TreeGrafter"/>
</dbReference>
<gene>
    <name evidence="5" type="ORF">SAMN04489812_5192</name>
</gene>
<dbReference type="GO" id="GO:0003841">
    <property type="term" value="F:1-acylglycerol-3-phosphate O-acyltransferase activity"/>
    <property type="evidence" value="ECO:0007669"/>
    <property type="project" value="TreeGrafter"/>
</dbReference>
<keyword evidence="1 5" id="KW-0808">Transferase</keyword>
<evidence type="ECO:0000256" key="2">
    <source>
        <dbReference type="ARBA" id="ARBA00023315"/>
    </source>
</evidence>
<evidence type="ECO:0000256" key="1">
    <source>
        <dbReference type="ARBA" id="ARBA00022679"/>
    </source>
</evidence>